<organism evidence="1 2">
    <name type="scientific">Cytobacillus kochii</name>
    <dbReference type="NCBI Taxonomy" id="859143"/>
    <lineage>
        <taxon>Bacteria</taxon>
        <taxon>Bacillati</taxon>
        <taxon>Bacillota</taxon>
        <taxon>Bacilli</taxon>
        <taxon>Bacillales</taxon>
        <taxon>Bacillaceae</taxon>
        <taxon>Cytobacillus</taxon>
    </lineage>
</organism>
<evidence type="ECO:0000313" key="2">
    <source>
        <dbReference type="Proteomes" id="UP000215137"/>
    </source>
</evidence>
<dbReference type="EMBL" id="CP022983">
    <property type="protein sequence ID" value="ASV67447.1"/>
    <property type="molecule type" value="Genomic_DNA"/>
</dbReference>
<dbReference type="Proteomes" id="UP000215137">
    <property type="component" value="Chromosome"/>
</dbReference>
<dbReference type="RefSeq" id="WP_095371021.1">
    <property type="nucleotide sequence ID" value="NZ_CP022983.1"/>
</dbReference>
<dbReference type="AlphaFoldDB" id="A0A248TGW3"/>
<proteinExistence type="predicted"/>
<reference evidence="1 2" key="1">
    <citation type="submission" date="2017-08" db="EMBL/GenBank/DDBJ databases">
        <title>Complete Genome Sequence of Bacillus kochii Oregon-R-modENCODE STRAIN BDGP4, isolated from Drosophila melanogaster gut.</title>
        <authorList>
            <person name="Wan K.H."/>
            <person name="Yu C."/>
            <person name="Park S."/>
            <person name="Hammonds A.S."/>
            <person name="Booth B.W."/>
            <person name="Celniker S.E."/>
        </authorList>
    </citation>
    <scope>NUCLEOTIDE SEQUENCE [LARGE SCALE GENOMIC DNA]</scope>
    <source>
        <strain evidence="1 2">BDGP4</strain>
    </source>
</reference>
<protein>
    <recommendedName>
        <fullName evidence="3">Group-specific protein</fullName>
    </recommendedName>
</protein>
<evidence type="ECO:0000313" key="1">
    <source>
        <dbReference type="EMBL" id="ASV67447.1"/>
    </source>
</evidence>
<evidence type="ECO:0008006" key="3">
    <source>
        <dbReference type="Google" id="ProtNLM"/>
    </source>
</evidence>
<keyword evidence="2" id="KW-1185">Reference proteome</keyword>
<gene>
    <name evidence="1" type="ORF">CKF48_08955</name>
</gene>
<dbReference type="OrthoDB" id="2603162at2"/>
<name>A0A248TGW3_9BACI</name>
<sequence length="181" mass="21797">MNKGFYIMTEACPALNFFIYIQNIYGNQTKKSEHRFPYMIREYAFSQNFEDSYKEKWAETVQLVAENRFNGEKLFYNHKNFFFEGLFMDHTSFNEVYQSFKVWWQSLTGELAVTKTVDEEIRNIYRDLPESSPRKTLFVQVIYDDCFLGDLMSQPYFCIVTMEQCLHGKEKLLQFVRKSMR</sequence>
<dbReference type="KEGG" id="bko:CKF48_08955"/>
<accession>A0A248TGW3</accession>